<reference evidence="2 3" key="1">
    <citation type="journal article" date="2018" name="Sci. Rep.">
        <title>A novel species of the marine cyanobacterium Acaryochloris with a unique pigment content and lifestyle.</title>
        <authorList>
            <person name="Partensky F."/>
            <person name="Six C."/>
            <person name="Ratin M."/>
            <person name="Garczarek L."/>
            <person name="Vaulot D."/>
            <person name="Probert I."/>
            <person name="Calteau A."/>
            <person name="Gourvil P."/>
            <person name="Marie D."/>
            <person name="Grebert T."/>
            <person name="Bouchier C."/>
            <person name="Le Panse S."/>
            <person name="Gachenot M."/>
            <person name="Rodriguez F."/>
            <person name="Garrido J.L."/>
        </authorList>
    </citation>
    <scope>NUCLEOTIDE SEQUENCE [LARGE SCALE GENOMIC DNA]</scope>
    <source>
        <strain evidence="2 3">RCC1774</strain>
    </source>
</reference>
<evidence type="ECO:0000313" key="2">
    <source>
        <dbReference type="EMBL" id="PZD70528.1"/>
    </source>
</evidence>
<proteinExistence type="predicted"/>
<evidence type="ECO:0000313" key="3">
    <source>
        <dbReference type="Proteomes" id="UP000248857"/>
    </source>
</evidence>
<dbReference type="PANTHER" id="PTHR21310:SF42">
    <property type="entry name" value="BIFUNCTIONAL AAC_APH"/>
    <property type="match status" value="1"/>
</dbReference>
<comment type="caution">
    <text evidence="2">The sequence shown here is derived from an EMBL/GenBank/DDBJ whole genome shotgun (WGS) entry which is preliminary data.</text>
</comment>
<dbReference type="GO" id="GO:0019165">
    <property type="term" value="F:thiamine kinase activity"/>
    <property type="evidence" value="ECO:0007669"/>
    <property type="project" value="UniProtKB-EC"/>
</dbReference>
<dbReference type="Gene3D" id="3.30.200.20">
    <property type="entry name" value="Phosphorylase Kinase, domain 1"/>
    <property type="match status" value="1"/>
</dbReference>
<accession>A0A2W1J8Q7</accession>
<dbReference type="SUPFAM" id="SSF56112">
    <property type="entry name" value="Protein kinase-like (PK-like)"/>
    <property type="match status" value="1"/>
</dbReference>
<keyword evidence="3" id="KW-1185">Reference proteome</keyword>
<dbReference type="InterPro" id="IPR002575">
    <property type="entry name" value="Aminoglycoside_PTrfase"/>
</dbReference>
<dbReference type="CDD" id="cd05155">
    <property type="entry name" value="APH_ChoK_like_1"/>
    <property type="match status" value="1"/>
</dbReference>
<dbReference type="InterPro" id="IPR011009">
    <property type="entry name" value="Kinase-like_dom_sf"/>
</dbReference>
<organism evidence="2 3">
    <name type="scientific">Acaryochloris thomasi RCC1774</name>
    <dbReference type="NCBI Taxonomy" id="1764569"/>
    <lineage>
        <taxon>Bacteria</taxon>
        <taxon>Bacillati</taxon>
        <taxon>Cyanobacteriota</taxon>
        <taxon>Cyanophyceae</taxon>
        <taxon>Acaryochloridales</taxon>
        <taxon>Acaryochloridaceae</taxon>
        <taxon>Acaryochloris</taxon>
        <taxon>Acaryochloris thomasi</taxon>
    </lineage>
</organism>
<sequence>MNVLHLKCYRKAASRRVKSWLRMGRHRQDPVRTSSSTFQIDLALVHSLLEGQHPDLAHLQICHLGTGWHNTMFRLGDQLLLRLPRRTTAGPLIENEQIWLPQLADRLPIDVPTVVRVGEPTQRYPWRWSILPWLTGTTAEQVDMRTSEVQRFTSFLKALHVPAPANAPQNPVRGVPLKQRSAVFGKRFLWVDEQTNLITRQIKNIWHRAVEAPMDGEARWLHGDLHPLNVVVNDGAISGIIDWGHITSGDIATDLASIWMLFAEKNHRQQVIKSYGSLSDATLQRAQGWAILIGVGFVESGLTANSSHASIGAATLQRVAEDSLTLR</sequence>
<dbReference type="Proteomes" id="UP000248857">
    <property type="component" value="Unassembled WGS sequence"/>
</dbReference>
<gene>
    <name evidence="2" type="primary">thiK_2</name>
    <name evidence="2" type="ORF">C1752_10957</name>
</gene>
<name>A0A2W1J8Q7_9CYAN</name>
<dbReference type="EC" id="2.7.1.89" evidence="2"/>
<dbReference type="Pfam" id="PF01636">
    <property type="entry name" value="APH"/>
    <property type="match status" value="1"/>
</dbReference>
<evidence type="ECO:0000259" key="1">
    <source>
        <dbReference type="Pfam" id="PF01636"/>
    </source>
</evidence>
<keyword evidence="2" id="KW-0808">Transferase</keyword>
<keyword evidence="2" id="KW-0418">Kinase</keyword>
<feature type="domain" description="Aminoglycoside phosphotransferase" evidence="1">
    <location>
        <begin position="64"/>
        <end position="265"/>
    </location>
</feature>
<dbReference type="Gene3D" id="3.90.1200.10">
    <property type="match status" value="1"/>
</dbReference>
<dbReference type="InterPro" id="IPR051678">
    <property type="entry name" value="AGP_Transferase"/>
</dbReference>
<dbReference type="PANTHER" id="PTHR21310">
    <property type="entry name" value="AMINOGLYCOSIDE PHOSPHOTRANSFERASE-RELATED-RELATED"/>
    <property type="match status" value="1"/>
</dbReference>
<dbReference type="EMBL" id="PQWO01000034">
    <property type="protein sequence ID" value="PZD70528.1"/>
    <property type="molecule type" value="Genomic_DNA"/>
</dbReference>
<protein>
    <submittedName>
        <fullName evidence="2">Thiamine kinase</fullName>
        <ecNumber evidence="2">2.7.1.89</ecNumber>
    </submittedName>
</protein>
<dbReference type="AlphaFoldDB" id="A0A2W1J8Q7"/>